<sequence length="69" mass="8082">MTDRGGFYYCLNQEKYLKVFLQDGYVPLDNNAAEGSINGFCIGKHIIILNLYLLIYQNICMIKKLRIFR</sequence>
<evidence type="ECO:0000313" key="4">
    <source>
        <dbReference type="Proteomes" id="UP000460287"/>
    </source>
</evidence>
<feature type="transmembrane region" description="Helical" evidence="1">
    <location>
        <begin position="37"/>
        <end position="56"/>
    </location>
</feature>
<reference evidence="3 4" key="1">
    <citation type="submission" date="2019-08" db="EMBL/GenBank/DDBJ databases">
        <title>In-depth cultivation of the pig gut microbiome towards novel bacterial diversity and tailored functional studies.</title>
        <authorList>
            <person name="Wylensek D."/>
            <person name="Hitch T.C.A."/>
            <person name="Clavel T."/>
        </authorList>
    </citation>
    <scope>NUCLEOTIDE SEQUENCE [LARGE SCALE GENOMIC DNA]</scope>
    <source>
        <strain evidence="3 4">WCA-383-APC-5B</strain>
    </source>
</reference>
<dbReference type="Proteomes" id="UP000460287">
    <property type="component" value="Unassembled WGS sequence"/>
</dbReference>
<evidence type="ECO:0000313" key="3">
    <source>
        <dbReference type="EMBL" id="MSR91971.1"/>
    </source>
</evidence>
<accession>A0A7X2MZH9</accession>
<organism evidence="3 4">
    <name type="scientific">Inconstantimicrobium porci</name>
    <dbReference type="NCBI Taxonomy" id="2652291"/>
    <lineage>
        <taxon>Bacteria</taxon>
        <taxon>Bacillati</taxon>
        <taxon>Bacillota</taxon>
        <taxon>Clostridia</taxon>
        <taxon>Eubacteriales</taxon>
        <taxon>Clostridiaceae</taxon>
        <taxon>Inconstantimicrobium</taxon>
    </lineage>
</organism>
<keyword evidence="1" id="KW-0472">Membrane</keyword>
<evidence type="ECO:0000259" key="2">
    <source>
        <dbReference type="Pfam" id="PF03050"/>
    </source>
</evidence>
<proteinExistence type="predicted"/>
<protein>
    <submittedName>
        <fullName evidence="3">Transposase</fullName>
    </submittedName>
</protein>
<dbReference type="AlphaFoldDB" id="A0A7X2MZH9"/>
<keyword evidence="4" id="KW-1185">Reference proteome</keyword>
<evidence type="ECO:0000256" key="1">
    <source>
        <dbReference type="SAM" id="Phobius"/>
    </source>
</evidence>
<feature type="domain" description="Transposase IS66 central" evidence="2">
    <location>
        <begin position="8"/>
        <end position="46"/>
    </location>
</feature>
<keyword evidence="1" id="KW-0812">Transmembrane</keyword>
<name>A0A7X2MZH9_9CLOT</name>
<dbReference type="InterPro" id="IPR004291">
    <property type="entry name" value="Transposase_IS66_central"/>
</dbReference>
<dbReference type="Pfam" id="PF03050">
    <property type="entry name" value="DDE_Tnp_IS66"/>
    <property type="match status" value="1"/>
</dbReference>
<dbReference type="EMBL" id="VULX01000019">
    <property type="protein sequence ID" value="MSR91971.1"/>
    <property type="molecule type" value="Genomic_DNA"/>
</dbReference>
<gene>
    <name evidence="3" type="ORF">FYJ33_11345</name>
</gene>
<comment type="caution">
    <text evidence="3">The sequence shown here is derived from an EMBL/GenBank/DDBJ whole genome shotgun (WGS) entry which is preliminary data.</text>
</comment>
<keyword evidence="1" id="KW-1133">Transmembrane helix</keyword>